<dbReference type="EMBL" id="CM020618">
    <property type="protein sequence ID" value="KAK1861417.1"/>
    <property type="molecule type" value="Genomic_DNA"/>
</dbReference>
<evidence type="ECO:0000313" key="1">
    <source>
        <dbReference type="EMBL" id="KAK1861417.1"/>
    </source>
</evidence>
<gene>
    <name evidence="1" type="ORF">I4F81_004001</name>
</gene>
<keyword evidence="2" id="KW-1185">Reference proteome</keyword>
<proteinExistence type="predicted"/>
<dbReference type="Proteomes" id="UP000798662">
    <property type="component" value="Chromosome 1"/>
</dbReference>
<comment type="caution">
    <text evidence="1">The sequence shown here is derived from an EMBL/GenBank/DDBJ whole genome shotgun (WGS) entry which is preliminary data.</text>
</comment>
<organism evidence="1 2">
    <name type="scientific">Pyropia yezoensis</name>
    <name type="common">Susabi-nori</name>
    <name type="synonym">Porphyra yezoensis</name>
    <dbReference type="NCBI Taxonomy" id="2788"/>
    <lineage>
        <taxon>Eukaryota</taxon>
        <taxon>Rhodophyta</taxon>
        <taxon>Bangiophyceae</taxon>
        <taxon>Bangiales</taxon>
        <taxon>Bangiaceae</taxon>
        <taxon>Pyropia</taxon>
    </lineage>
</organism>
<reference evidence="1" key="1">
    <citation type="submission" date="2019-11" db="EMBL/GenBank/DDBJ databases">
        <title>Nori genome reveals adaptations in red seaweeds to the harsh intertidal environment.</title>
        <authorList>
            <person name="Wang D."/>
            <person name="Mao Y."/>
        </authorList>
    </citation>
    <scope>NUCLEOTIDE SEQUENCE</scope>
    <source>
        <tissue evidence="1">Gametophyte</tissue>
    </source>
</reference>
<evidence type="ECO:0000313" key="2">
    <source>
        <dbReference type="Proteomes" id="UP000798662"/>
    </source>
</evidence>
<accession>A0ACC3BV75</accession>
<protein>
    <submittedName>
        <fullName evidence="1">Uncharacterized protein</fullName>
    </submittedName>
</protein>
<name>A0ACC3BV75_PYRYE</name>
<sequence>MAFVVTNAGLPLRSAAVAAPASSFLGCTRPAARRPAVPACQGAAHHGMAAAGRPTMTVAGEPPATPAAAPSAGSSASAVSDGPPTTTPAAATPPPPSAAAARRRKKKAAAKAALPVVAVVGRPNVGKSTLVNRLAGTFRAGAIVDNVVGITRDRTYRSAEWSGVHYQLVDTGGLVFDDSEGLIFLPEIRAQARVALGEAAAVVVVVDGMAGWNPLDADIVRFLRAEFPLLPITLAVNKCESEKASASQAAEFWSLGVGEPWPVSGIHGSGTGDLLDSLVEGLPRVPPEDVGNDGTINVAIVGRPNVGKSTLLNVLTNSDRAIVSDVPGTTRDAIDETITVGEQKYKLIDTAGIRRKTAVAYGTEFFMINRAFRAIRRADCVLLVVDVDEGATDQDRKIAERILDEGKACVILANKWDLVGEKDNRSYKEAVLLTREKLAVIPWAQVELVSALERQRTKLVTSLVDAAVEQHRRRVSTATLNEVLREAVEWHRPPSNKQARQGRLYYCTQVSVQPPTVAVFVNDPRLFSDNYRRYMESTFRKALGFEGSPLRLLWRGKARAPVAE</sequence>